<keyword evidence="1" id="KW-0472">Membrane</keyword>
<keyword evidence="3" id="KW-1185">Reference proteome</keyword>
<comment type="caution">
    <text evidence="2">The sequence shown here is derived from an EMBL/GenBank/DDBJ whole genome shotgun (WGS) entry which is preliminary data.</text>
</comment>
<dbReference type="EMBL" id="VXIS01000099">
    <property type="protein sequence ID" value="KAA8905488.1"/>
    <property type="molecule type" value="Genomic_DNA"/>
</dbReference>
<keyword evidence="1" id="KW-1133">Transmembrane helix</keyword>
<dbReference type="AlphaFoldDB" id="A0A5J5EWK0"/>
<gene>
    <name evidence="2" type="ORF">FN846DRAFT_747014</name>
</gene>
<accession>A0A5J5EWK0</accession>
<protein>
    <submittedName>
        <fullName evidence="2">Uncharacterized protein</fullName>
    </submittedName>
</protein>
<sequence length="162" mass="19200">MLHASRSTLETPHRAPHRVLRRAVWKHLQRSIACLISPKLLVMFEDHIHQEIVCFLFFLFFSLFFFCFFQKKQPTKARAKKPSREHHLPYHTAAGGFITHTQPNQNLHHEIICFLFFCFLQKKQPTKSRAKKPSRDHHLPYHTVAGGFHIHTQWLHTKSYAV</sequence>
<organism evidence="2 3">
    <name type="scientific">Sphaerosporella brunnea</name>
    <dbReference type="NCBI Taxonomy" id="1250544"/>
    <lineage>
        <taxon>Eukaryota</taxon>
        <taxon>Fungi</taxon>
        <taxon>Dikarya</taxon>
        <taxon>Ascomycota</taxon>
        <taxon>Pezizomycotina</taxon>
        <taxon>Pezizomycetes</taxon>
        <taxon>Pezizales</taxon>
        <taxon>Pyronemataceae</taxon>
        <taxon>Sphaerosporella</taxon>
    </lineage>
</organism>
<dbReference type="Proteomes" id="UP000326924">
    <property type="component" value="Unassembled WGS sequence"/>
</dbReference>
<feature type="transmembrane region" description="Helical" evidence="1">
    <location>
        <begin position="48"/>
        <end position="69"/>
    </location>
</feature>
<dbReference type="InParanoid" id="A0A5J5EWK0"/>
<evidence type="ECO:0000313" key="3">
    <source>
        <dbReference type="Proteomes" id="UP000326924"/>
    </source>
</evidence>
<reference evidence="2 3" key="1">
    <citation type="submission" date="2019-09" db="EMBL/GenBank/DDBJ databases">
        <title>Draft genome of the ectomycorrhizal ascomycete Sphaerosporella brunnea.</title>
        <authorList>
            <consortium name="DOE Joint Genome Institute"/>
            <person name="Benucci G.M."/>
            <person name="Marozzi G."/>
            <person name="Antonielli L."/>
            <person name="Sanchez S."/>
            <person name="Marco P."/>
            <person name="Wang X."/>
            <person name="Falini L.B."/>
            <person name="Barry K."/>
            <person name="Haridas S."/>
            <person name="Lipzen A."/>
            <person name="Labutti K."/>
            <person name="Grigoriev I.V."/>
            <person name="Murat C."/>
            <person name="Martin F."/>
            <person name="Albertini E."/>
            <person name="Donnini D."/>
            <person name="Bonito G."/>
        </authorList>
    </citation>
    <scope>NUCLEOTIDE SEQUENCE [LARGE SCALE GENOMIC DNA]</scope>
    <source>
        <strain evidence="2 3">Sb_GMNB300</strain>
    </source>
</reference>
<evidence type="ECO:0000256" key="1">
    <source>
        <dbReference type="SAM" id="Phobius"/>
    </source>
</evidence>
<evidence type="ECO:0000313" key="2">
    <source>
        <dbReference type="EMBL" id="KAA8905488.1"/>
    </source>
</evidence>
<keyword evidence="1" id="KW-0812">Transmembrane</keyword>
<proteinExistence type="predicted"/>
<name>A0A5J5EWK0_9PEZI</name>